<evidence type="ECO:0000313" key="2">
    <source>
        <dbReference type="EMBL" id="PKK64399.1"/>
    </source>
</evidence>
<comment type="caution">
    <text evidence="2">The sequence shown here is derived from an EMBL/GenBank/DDBJ whole genome shotgun (WGS) entry which is preliminary data.</text>
</comment>
<feature type="coiled-coil region" evidence="1">
    <location>
        <begin position="30"/>
        <end position="113"/>
    </location>
</feature>
<dbReference type="VEuPathDB" id="FungiDB:RhiirA1_390346"/>
<accession>A0A2N1MRX9</accession>
<organism evidence="2 3">
    <name type="scientific">Rhizophagus irregularis</name>
    <dbReference type="NCBI Taxonomy" id="588596"/>
    <lineage>
        <taxon>Eukaryota</taxon>
        <taxon>Fungi</taxon>
        <taxon>Fungi incertae sedis</taxon>
        <taxon>Mucoromycota</taxon>
        <taxon>Glomeromycotina</taxon>
        <taxon>Glomeromycetes</taxon>
        <taxon>Glomerales</taxon>
        <taxon>Glomeraceae</taxon>
        <taxon>Rhizophagus</taxon>
    </lineage>
</organism>
<evidence type="ECO:0000256" key="1">
    <source>
        <dbReference type="SAM" id="Coils"/>
    </source>
</evidence>
<sequence length="186" mass="21868">MAQDSSEITNYRSNYDIIINDPLYEEIKLNKKLNEELKFSETLYDQLKNKYESVVKHCEDLQNNFNNINSILREKQELKKKVGDLNDHNAKLIKLLVETLEEKNNVIQEKDKKIQVTDTLIQEKDKFIQKKTKEIEVIIQLKEEMVQGKEETIRRKDKEIQEKDNIIKGLEDSVGIGPCPYGGYHL</sequence>
<reference evidence="2 3" key="2">
    <citation type="submission" date="2017-10" db="EMBL/GenBank/DDBJ databases">
        <title>Extensive intraspecific genome diversity in a model arbuscular mycorrhizal fungus.</title>
        <authorList>
            <person name="Chen E.C.H."/>
            <person name="Morin E."/>
            <person name="Baudet D."/>
            <person name="Noel J."/>
            <person name="Ndikumana S."/>
            <person name="Charron P."/>
            <person name="St-Onge C."/>
            <person name="Giorgi J."/>
            <person name="Grigoriev I.V."/>
            <person name="Roux C."/>
            <person name="Martin F.M."/>
            <person name="Corradi N."/>
        </authorList>
    </citation>
    <scope>NUCLEOTIDE SEQUENCE [LARGE SCALE GENOMIC DNA]</scope>
    <source>
        <strain evidence="2 3">C2</strain>
    </source>
</reference>
<dbReference type="EMBL" id="LLXL01001447">
    <property type="protein sequence ID" value="PKK64399.1"/>
    <property type="molecule type" value="Genomic_DNA"/>
</dbReference>
<dbReference type="Proteomes" id="UP000233469">
    <property type="component" value="Unassembled WGS sequence"/>
</dbReference>
<proteinExistence type="predicted"/>
<dbReference type="AlphaFoldDB" id="A0A2N1MRX9"/>
<dbReference type="VEuPathDB" id="FungiDB:RhiirFUN_008369"/>
<dbReference type="VEuPathDB" id="FungiDB:FUN_007984"/>
<reference evidence="2 3" key="1">
    <citation type="submission" date="2016-04" db="EMBL/GenBank/DDBJ databases">
        <title>Genome analyses suggest a sexual origin of heterokaryosis in a supposedly ancient asexual fungus.</title>
        <authorList>
            <person name="Ropars J."/>
            <person name="Sedzielewska K."/>
            <person name="Noel J."/>
            <person name="Charron P."/>
            <person name="Farinelli L."/>
            <person name="Marton T."/>
            <person name="Kruger M."/>
            <person name="Pelin A."/>
            <person name="Brachmann A."/>
            <person name="Corradi N."/>
        </authorList>
    </citation>
    <scope>NUCLEOTIDE SEQUENCE [LARGE SCALE GENOMIC DNA]</scope>
    <source>
        <strain evidence="2 3">C2</strain>
    </source>
</reference>
<gene>
    <name evidence="2" type="ORF">RhiirC2_103991</name>
</gene>
<evidence type="ECO:0000313" key="3">
    <source>
        <dbReference type="Proteomes" id="UP000233469"/>
    </source>
</evidence>
<name>A0A2N1MRX9_9GLOM</name>
<keyword evidence="1" id="KW-0175">Coiled coil</keyword>
<protein>
    <submittedName>
        <fullName evidence="2">Uncharacterized protein</fullName>
    </submittedName>
</protein>